<evidence type="ECO:0000259" key="1">
    <source>
        <dbReference type="Pfam" id="PF04149"/>
    </source>
</evidence>
<evidence type="ECO:0000313" key="3">
    <source>
        <dbReference type="Proteomes" id="UP000186040"/>
    </source>
</evidence>
<dbReference type="EMBL" id="MKQR01000008">
    <property type="protein sequence ID" value="OLR93984.1"/>
    <property type="molecule type" value="Genomic_DNA"/>
</dbReference>
<feature type="domain" description="DUF397" evidence="1">
    <location>
        <begin position="8"/>
        <end position="59"/>
    </location>
</feature>
<dbReference type="Pfam" id="PF04149">
    <property type="entry name" value="DUF397"/>
    <property type="match status" value="1"/>
</dbReference>
<name>A0A1Q9LPR2_9PSEU</name>
<dbReference type="InterPro" id="IPR007278">
    <property type="entry name" value="DUF397"/>
</dbReference>
<reference evidence="2 3" key="1">
    <citation type="submission" date="2016-10" db="EMBL/GenBank/DDBJ databases">
        <title>The Draft Genome Sequence of Actinokineospora bangkokensis 44EHWT reveals the biosynthetic pathway of antifungal compounds Thailandins with unusual extender unit butylmalonyl-CoA.</title>
        <authorList>
            <person name="Greule A."/>
            <person name="Intra B."/>
            <person name="Flemming S."/>
            <person name="Rommel M.G."/>
            <person name="Panbangred W."/>
            <person name="Bechthold A."/>
        </authorList>
    </citation>
    <scope>NUCLEOTIDE SEQUENCE [LARGE SCALE GENOMIC DNA]</scope>
    <source>
        <strain evidence="2 3">44EHW</strain>
    </source>
</reference>
<dbReference type="OrthoDB" id="4267227at2"/>
<proteinExistence type="predicted"/>
<dbReference type="STRING" id="1193682.BJP25_13460"/>
<organism evidence="2 3">
    <name type="scientific">Actinokineospora bangkokensis</name>
    <dbReference type="NCBI Taxonomy" id="1193682"/>
    <lineage>
        <taxon>Bacteria</taxon>
        <taxon>Bacillati</taxon>
        <taxon>Actinomycetota</taxon>
        <taxon>Actinomycetes</taxon>
        <taxon>Pseudonocardiales</taxon>
        <taxon>Pseudonocardiaceae</taxon>
        <taxon>Actinokineospora</taxon>
    </lineage>
</organism>
<evidence type="ECO:0000313" key="2">
    <source>
        <dbReference type="EMBL" id="OLR93984.1"/>
    </source>
</evidence>
<sequence length="63" mass="6497">MGGVPEGGWRRARGCGRQLDCVEVNPRVGAGVGIRDSKAPSAGVLLLPSAALVRLVGFLREPA</sequence>
<protein>
    <recommendedName>
        <fullName evidence="1">DUF397 domain-containing protein</fullName>
    </recommendedName>
</protein>
<accession>A0A1Q9LPR2</accession>
<dbReference type="AlphaFoldDB" id="A0A1Q9LPR2"/>
<gene>
    <name evidence="2" type="ORF">BJP25_13460</name>
</gene>
<comment type="caution">
    <text evidence="2">The sequence shown here is derived from an EMBL/GenBank/DDBJ whole genome shotgun (WGS) entry which is preliminary data.</text>
</comment>
<dbReference type="Proteomes" id="UP000186040">
    <property type="component" value="Unassembled WGS sequence"/>
</dbReference>
<keyword evidence="3" id="KW-1185">Reference proteome</keyword>